<dbReference type="Gene3D" id="3.40.630.10">
    <property type="entry name" value="Zn peptidases"/>
    <property type="match status" value="1"/>
</dbReference>
<dbReference type="InterPro" id="IPR007484">
    <property type="entry name" value="Peptidase_M28"/>
</dbReference>
<organism evidence="2 3">
    <name type="scientific">Aureitalea marina</name>
    <dbReference type="NCBI Taxonomy" id="930804"/>
    <lineage>
        <taxon>Bacteria</taxon>
        <taxon>Pseudomonadati</taxon>
        <taxon>Bacteroidota</taxon>
        <taxon>Flavobacteriia</taxon>
        <taxon>Flavobacteriales</taxon>
        <taxon>Flavobacteriaceae</taxon>
        <taxon>Aureitalea</taxon>
    </lineage>
</organism>
<reference evidence="2 3" key="1">
    <citation type="submission" date="2016-11" db="EMBL/GenBank/DDBJ databases">
        <title>Trade-off between light-utilization and light-protection in marine flavobacteria.</title>
        <authorList>
            <person name="Kumagai Y."/>
        </authorList>
    </citation>
    <scope>NUCLEOTIDE SEQUENCE [LARGE SCALE GENOMIC DNA]</scope>
    <source>
        <strain evidence="2 3">NBRC 107741</strain>
    </source>
</reference>
<dbReference type="PANTHER" id="PTHR12147:SF26">
    <property type="entry name" value="PEPTIDASE M28 DOMAIN-CONTAINING PROTEIN"/>
    <property type="match status" value="1"/>
</dbReference>
<dbReference type="EMBL" id="MQUB01000001">
    <property type="protein sequence ID" value="PQB04906.1"/>
    <property type="molecule type" value="Genomic_DNA"/>
</dbReference>
<dbReference type="GO" id="GO:0004177">
    <property type="term" value="F:aminopeptidase activity"/>
    <property type="evidence" value="ECO:0007669"/>
    <property type="project" value="UniProtKB-KW"/>
</dbReference>
<dbReference type="Proteomes" id="UP000239800">
    <property type="component" value="Unassembled WGS sequence"/>
</dbReference>
<evidence type="ECO:0000313" key="3">
    <source>
        <dbReference type="Proteomes" id="UP000239800"/>
    </source>
</evidence>
<gene>
    <name evidence="2" type="ORF">BST85_08395</name>
</gene>
<dbReference type="PANTHER" id="PTHR12147">
    <property type="entry name" value="METALLOPEPTIDASE M28 FAMILY MEMBER"/>
    <property type="match status" value="1"/>
</dbReference>
<dbReference type="OrthoDB" id="9778250at2"/>
<dbReference type="InterPro" id="IPR046450">
    <property type="entry name" value="PA_dom_sf"/>
</dbReference>
<dbReference type="AlphaFoldDB" id="A0A2S7KQK9"/>
<dbReference type="SUPFAM" id="SSF53187">
    <property type="entry name" value="Zn-dependent exopeptidases"/>
    <property type="match status" value="1"/>
</dbReference>
<dbReference type="GO" id="GO:0008235">
    <property type="term" value="F:metalloexopeptidase activity"/>
    <property type="evidence" value="ECO:0007669"/>
    <property type="project" value="InterPro"/>
</dbReference>
<sequence length="503" mass="55585">MKQLITVMIMALFTVAGWTQTDMELAQSTVTQDKIKGHIYFLADDLLEGRETGTQGNKIAAAYLANTLRSYGVKPNPESGNFYQEVILQKTTPHTRIELKLGGKAVKNTVVLAGNKINYTGGAVFVGHGLEDDYKGKNVKGKIVFMRAGGPDGGTAQQAFRLRKQKEALAKEKGAISMIEFLQAEENMWGYIEHNFNTDRLGMKDPEKIKKEQTVKGEMNFTYLWIKDEFGQLAVNMEKNPEQPVQLLVSGSQKIPVKTQNVIGWVEGTDPELKNEFIIYSAHYDHVGIGTPDETGDAIYNGARDNAVGTTTVLSMAENLAKHPTKRSALFILFTGEEKGLLGSKYYVENPVLPLNQMVYCFNSDNGGYNDTSLATIIGLPRTTAEQNIKDAVSAFGLTAIDDPAAEQGLFDRSDNVNFAAVGIPAPTFSLGFRSFDGEVTKYYHQPGDHADSMDYDYLEKFFKSYVLAGRMIANDPQTPFWTAGDKYEEAGKELYQVSGVKN</sequence>
<name>A0A2S7KQK9_9FLAO</name>
<feature type="domain" description="Peptidase M28" evidence="1">
    <location>
        <begin position="261"/>
        <end position="463"/>
    </location>
</feature>
<dbReference type="Gene3D" id="3.50.30.30">
    <property type="match status" value="1"/>
</dbReference>
<keyword evidence="2" id="KW-0378">Hydrolase</keyword>
<dbReference type="Pfam" id="PF04389">
    <property type="entry name" value="Peptidase_M28"/>
    <property type="match status" value="1"/>
</dbReference>
<keyword evidence="3" id="KW-1185">Reference proteome</keyword>
<dbReference type="InterPro" id="IPR045175">
    <property type="entry name" value="M28_fam"/>
</dbReference>
<dbReference type="RefSeq" id="WP_104812837.1">
    <property type="nucleotide sequence ID" value="NZ_MQUB01000001.1"/>
</dbReference>
<keyword evidence="2" id="KW-0645">Protease</keyword>
<proteinExistence type="predicted"/>
<protein>
    <submittedName>
        <fullName evidence="2">Aminopeptidase</fullName>
    </submittedName>
</protein>
<comment type="caution">
    <text evidence="2">The sequence shown here is derived from an EMBL/GenBank/DDBJ whole genome shotgun (WGS) entry which is preliminary data.</text>
</comment>
<accession>A0A2S7KQK9</accession>
<dbReference type="SUPFAM" id="SSF52025">
    <property type="entry name" value="PA domain"/>
    <property type="match status" value="1"/>
</dbReference>
<evidence type="ECO:0000259" key="1">
    <source>
        <dbReference type="Pfam" id="PF04389"/>
    </source>
</evidence>
<evidence type="ECO:0000313" key="2">
    <source>
        <dbReference type="EMBL" id="PQB04906.1"/>
    </source>
</evidence>
<dbReference type="GO" id="GO:0006508">
    <property type="term" value="P:proteolysis"/>
    <property type="evidence" value="ECO:0007669"/>
    <property type="project" value="InterPro"/>
</dbReference>
<keyword evidence="2" id="KW-0031">Aminopeptidase</keyword>